<evidence type="ECO:0008006" key="4">
    <source>
        <dbReference type="Google" id="ProtNLM"/>
    </source>
</evidence>
<feature type="transmembrane region" description="Helical" evidence="1">
    <location>
        <begin position="188"/>
        <end position="207"/>
    </location>
</feature>
<organism evidence="2 3">
    <name type="scientific">Sorangium cellulosum</name>
    <name type="common">Polyangium cellulosum</name>
    <dbReference type="NCBI Taxonomy" id="56"/>
    <lineage>
        <taxon>Bacteria</taxon>
        <taxon>Pseudomonadati</taxon>
        <taxon>Myxococcota</taxon>
        <taxon>Polyangia</taxon>
        <taxon>Polyangiales</taxon>
        <taxon>Polyangiaceae</taxon>
        <taxon>Sorangium</taxon>
    </lineage>
</organism>
<dbReference type="PANTHER" id="PTHR40076:SF1">
    <property type="entry name" value="MEMBRANE PROTEIN"/>
    <property type="match status" value="1"/>
</dbReference>
<dbReference type="Proteomes" id="UP000238348">
    <property type="component" value="Chromosome"/>
</dbReference>
<dbReference type="RefSeq" id="WP_104981777.1">
    <property type="nucleotide sequence ID" value="NZ_CP012673.1"/>
</dbReference>
<name>A0A2L0EUR8_SORCE</name>
<keyword evidence="1" id="KW-1133">Transmembrane helix</keyword>
<protein>
    <recommendedName>
        <fullName evidence="4">Integral membrane protein</fullName>
    </recommendedName>
</protein>
<feature type="transmembrane region" description="Helical" evidence="1">
    <location>
        <begin position="45"/>
        <end position="68"/>
    </location>
</feature>
<sequence>MDYVNPYAPPQANIHTITPEHAGAPIPWSPGEVLSEGWTLVKRHWPALVIGLFIVQILSMIPGQVSTILKATGAVDDTTATVIGLPLSLIGMIIGVYLQGGVIKMYLTAVRGGTPQLGDIFSGGATTGRLILASLLTGFAILGGMLALIVGAFIVAFGFMLAPYFVVDAGRGPVEAMRDSWRAMKGNKGKAFVLSLALFGVALLGLLACGVGLFVAMAVGQAAFAIVYTRISGRTAPARL</sequence>
<dbReference type="OrthoDB" id="6196264at2"/>
<dbReference type="Pfam" id="PF06161">
    <property type="entry name" value="DUF975"/>
    <property type="match status" value="1"/>
</dbReference>
<gene>
    <name evidence="2" type="ORF">SOCE26_044860</name>
</gene>
<keyword evidence="1" id="KW-0472">Membrane</keyword>
<dbReference type="EMBL" id="CP012673">
    <property type="protein sequence ID" value="AUX43046.1"/>
    <property type="molecule type" value="Genomic_DNA"/>
</dbReference>
<evidence type="ECO:0000313" key="3">
    <source>
        <dbReference type="Proteomes" id="UP000238348"/>
    </source>
</evidence>
<accession>A0A2L0EUR8</accession>
<dbReference type="PANTHER" id="PTHR40076">
    <property type="entry name" value="MEMBRANE PROTEIN-RELATED"/>
    <property type="match status" value="1"/>
</dbReference>
<feature type="transmembrane region" description="Helical" evidence="1">
    <location>
        <begin position="80"/>
        <end position="98"/>
    </location>
</feature>
<proteinExistence type="predicted"/>
<reference evidence="2 3" key="1">
    <citation type="submission" date="2015-09" db="EMBL/GenBank/DDBJ databases">
        <title>Sorangium comparison.</title>
        <authorList>
            <person name="Zaburannyi N."/>
            <person name="Bunk B."/>
            <person name="Overmann J."/>
            <person name="Mueller R."/>
        </authorList>
    </citation>
    <scope>NUCLEOTIDE SEQUENCE [LARGE SCALE GENOMIC DNA]</scope>
    <source>
        <strain evidence="2 3">So ce26</strain>
    </source>
</reference>
<feature type="transmembrane region" description="Helical" evidence="1">
    <location>
        <begin position="139"/>
        <end position="167"/>
    </location>
</feature>
<dbReference type="InterPro" id="IPR010380">
    <property type="entry name" value="DUF975"/>
</dbReference>
<evidence type="ECO:0000256" key="1">
    <source>
        <dbReference type="SAM" id="Phobius"/>
    </source>
</evidence>
<dbReference type="AlphaFoldDB" id="A0A2L0EUR8"/>
<keyword evidence="1" id="KW-0812">Transmembrane</keyword>
<evidence type="ECO:0000313" key="2">
    <source>
        <dbReference type="EMBL" id="AUX43046.1"/>
    </source>
</evidence>